<feature type="signal peptide" evidence="1">
    <location>
        <begin position="1"/>
        <end position="22"/>
    </location>
</feature>
<dbReference type="EMBL" id="BIFH01000046">
    <property type="protein sequence ID" value="GCE01150.1"/>
    <property type="molecule type" value="Genomic_DNA"/>
</dbReference>
<gene>
    <name evidence="2" type="ORF">EHYA_08910</name>
</gene>
<dbReference type="InterPro" id="IPR021903">
    <property type="entry name" value="DUF3515"/>
</dbReference>
<protein>
    <recommendedName>
        <fullName evidence="4">Lipoprotein</fullName>
    </recommendedName>
</protein>
<evidence type="ECO:0000256" key="1">
    <source>
        <dbReference type="SAM" id="SignalP"/>
    </source>
</evidence>
<evidence type="ECO:0000313" key="2">
    <source>
        <dbReference type="EMBL" id="GCE01150.1"/>
    </source>
</evidence>
<dbReference type="AlphaFoldDB" id="A0A401Z2V5"/>
<proteinExistence type="predicted"/>
<feature type="chain" id="PRO_5038436363" description="Lipoprotein" evidence="1">
    <location>
        <begin position="23"/>
        <end position="168"/>
    </location>
</feature>
<dbReference type="RefSeq" id="WP_246127282.1">
    <property type="nucleotide sequence ID" value="NZ_BIFH01000046.1"/>
</dbReference>
<evidence type="ECO:0008006" key="4">
    <source>
        <dbReference type="Google" id="ProtNLM"/>
    </source>
</evidence>
<organism evidence="2 3">
    <name type="scientific">Embleya hyalina</name>
    <dbReference type="NCBI Taxonomy" id="516124"/>
    <lineage>
        <taxon>Bacteria</taxon>
        <taxon>Bacillati</taxon>
        <taxon>Actinomycetota</taxon>
        <taxon>Actinomycetes</taxon>
        <taxon>Kitasatosporales</taxon>
        <taxon>Streptomycetaceae</taxon>
        <taxon>Embleya</taxon>
    </lineage>
</organism>
<keyword evidence="3" id="KW-1185">Reference proteome</keyword>
<keyword evidence="1" id="KW-0732">Signal</keyword>
<dbReference type="PROSITE" id="PS51257">
    <property type="entry name" value="PROKAR_LIPOPROTEIN"/>
    <property type="match status" value="1"/>
</dbReference>
<evidence type="ECO:0000313" key="3">
    <source>
        <dbReference type="Proteomes" id="UP000286931"/>
    </source>
</evidence>
<sequence length="168" mass="17456">MRSSRVLACLFPVLVLTATGCADGSGRVDVTAPTPAPGAATEACRALHDALPSRVMDAGPREVSPKSPLTAAWGDPAIVLRCGVGLPASMRVIDPTKVNSEPADSVEVNGVTWAFSKYAGGVRFTTVYRRANVEVSVPEKFAEPAAPLADVADAVSRAVPVTLDLSER</sequence>
<accession>A0A401Z2V5</accession>
<reference evidence="2 3" key="1">
    <citation type="submission" date="2018-12" db="EMBL/GenBank/DDBJ databases">
        <title>Draft genome sequence of Embleya hyalina NBRC 13850T.</title>
        <authorList>
            <person name="Komaki H."/>
            <person name="Hosoyama A."/>
            <person name="Kimura A."/>
            <person name="Ichikawa N."/>
            <person name="Tamura T."/>
        </authorList>
    </citation>
    <scope>NUCLEOTIDE SEQUENCE [LARGE SCALE GENOMIC DNA]</scope>
    <source>
        <strain evidence="2 3">NBRC 13850</strain>
    </source>
</reference>
<comment type="caution">
    <text evidence="2">The sequence shown here is derived from an EMBL/GenBank/DDBJ whole genome shotgun (WGS) entry which is preliminary data.</text>
</comment>
<dbReference type="Proteomes" id="UP000286931">
    <property type="component" value="Unassembled WGS sequence"/>
</dbReference>
<name>A0A401Z2V5_9ACTN</name>
<dbReference type="Pfam" id="PF12028">
    <property type="entry name" value="DUF3515"/>
    <property type="match status" value="1"/>
</dbReference>